<comment type="caution">
    <text evidence="3">The sequence shown here is derived from an EMBL/GenBank/DDBJ whole genome shotgun (WGS) entry which is preliminary data.</text>
</comment>
<dbReference type="Proteomes" id="UP000621436">
    <property type="component" value="Unassembled WGS sequence"/>
</dbReference>
<proteinExistence type="predicted"/>
<dbReference type="GO" id="GO:0006749">
    <property type="term" value="P:glutathione metabolic process"/>
    <property type="evidence" value="ECO:0007669"/>
    <property type="project" value="TreeGrafter"/>
</dbReference>
<dbReference type="GO" id="GO:0005829">
    <property type="term" value="C:cytosol"/>
    <property type="evidence" value="ECO:0007669"/>
    <property type="project" value="TreeGrafter"/>
</dbReference>
<evidence type="ECO:0000259" key="1">
    <source>
        <dbReference type="Pfam" id="PF01968"/>
    </source>
</evidence>
<dbReference type="InterPro" id="IPR002821">
    <property type="entry name" value="Hydantoinase_A"/>
</dbReference>
<dbReference type="InterPro" id="IPR008040">
    <property type="entry name" value="Hydant_A_N"/>
</dbReference>
<keyword evidence="4" id="KW-1185">Reference proteome</keyword>
<dbReference type="SUPFAM" id="SSF53067">
    <property type="entry name" value="Actin-like ATPase domain"/>
    <property type="match status" value="1"/>
</dbReference>
<dbReference type="GO" id="GO:0017168">
    <property type="term" value="F:5-oxoprolinase (ATP-hydrolyzing) activity"/>
    <property type="evidence" value="ECO:0007669"/>
    <property type="project" value="TreeGrafter"/>
</dbReference>
<dbReference type="PANTHER" id="PTHR11365">
    <property type="entry name" value="5-OXOPROLINASE RELATED"/>
    <property type="match status" value="1"/>
</dbReference>
<dbReference type="InterPro" id="IPR045079">
    <property type="entry name" value="Oxoprolinase-like"/>
</dbReference>
<dbReference type="InterPro" id="IPR043129">
    <property type="entry name" value="ATPase_NBD"/>
</dbReference>
<feature type="domain" description="Hydantoinase A/oxoprolinase" evidence="1">
    <location>
        <begin position="182"/>
        <end position="324"/>
    </location>
</feature>
<feature type="domain" description="Hydantoinase/oxoprolinase N-terminal" evidence="2">
    <location>
        <begin position="6"/>
        <end position="162"/>
    </location>
</feature>
<dbReference type="PANTHER" id="PTHR11365:SF2">
    <property type="entry name" value="5-OXOPROLINASE"/>
    <property type="match status" value="1"/>
</dbReference>
<reference evidence="3" key="1">
    <citation type="submission" date="2020-11" db="EMBL/GenBank/DDBJ databases">
        <title>Halonatronomonas betainensis gen. nov., sp. nov. a novel haloalkaliphilic representative of the family Halanaerobiacae capable of betaine degradation.</title>
        <authorList>
            <person name="Boltyanskaya Y."/>
            <person name="Kevbrin V."/>
            <person name="Detkova E."/>
            <person name="Grouzdev D.S."/>
            <person name="Koziaeva V."/>
            <person name="Zhilina T."/>
        </authorList>
    </citation>
    <scope>NUCLEOTIDE SEQUENCE</scope>
    <source>
        <strain evidence="3">Z-7014</strain>
    </source>
</reference>
<sequence>MDELALGIDTGGTYTDGVVVDLRTEEIIVATKQVTTRNDLTLAIDNCLQALLSSDKFHKEDIKLVSLSTTLATNAIVEGQGAEVGAILIGFDSVEKLPTSHHISVAGGCTIKGKIKEKINSQEIIKKVNEIKDKVDAFAVCGYLSVRNPVQEKAVANIIAEETGYPVVQGHSLSSELGFQERANTAVFNARLLPLITDLIISVEDKLEDYQLKAPLMVVKGDGSLISAEEAKKRPIETSLSGPAASVIGARQLAGIDDGIIIDIGGTTTDLALLKDGQPGLSEAGARVGGWLTRVKAARITTIGLGGDSQIRVDQSGQLEIGPERVFPLAWASDKYPHLIDELKKIKAEEYFPINHQPVSVLTYIKDPVKFSLSKLQQRIIKEIKEKPHTIRELGKILDVDPEVLPWRQLVKTGCLHRAGLTPTDMLHWQNKYLDWNREAASLAIEITAMRRGISPDKFVDLLEKEIEIKLGSLIIESALRDETDKLDFSSREVEYFYRKLLEHDQEAMIDFKVDLSRPLVGVGAPARAYFPGVVDRITAELYLPEWAEVANAVGTVMGKIIERVKIIIKPDEVGAGYAVHTPEERLGYKRLDAALEAARELGKELVIERAEKSAAKDIEIFTEREDKYGRFSGGREEDKIFIETILNISAVGKPW</sequence>
<organism evidence="3 4">
    <name type="scientific">Halonatronomonas betaini</name>
    <dbReference type="NCBI Taxonomy" id="2778430"/>
    <lineage>
        <taxon>Bacteria</taxon>
        <taxon>Bacillati</taxon>
        <taxon>Bacillota</taxon>
        <taxon>Clostridia</taxon>
        <taxon>Halanaerobiales</taxon>
        <taxon>Halarsenatibacteraceae</taxon>
        <taxon>Halonatronomonas</taxon>
    </lineage>
</organism>
<dbReference type="RefSeq" id="WP_270455267.1">
    <property type="nucleotide sequence ID" value="NZ_JADPIE010000010.1"/>
</dbReference>
<dbReference type="Pfam" id="PF01968">
    <property type="entry name" value="Hydantoinase_A"/>
    <property type="match status" value="1"/>
</dbReference>
<evidence type="ECO:0000313" key="3">
    <source>
        <dbReference type="EMBL" id="MBF8438166.1"/>
    </source>
</evidence>
<dbReference type="EMBL" id="JADPIE010000010">
    <property type="protein sequence ID" value="MBF8438166.1"/>
    <property type="molecule type" value="Genomic_DNA"/>
</dbReference>
<accession>A0A931AY47</accession>
<name>A0A931AY47_9FIRM</name>
<protein>
    <submittedName>
        <fullName evidence="3">Hydantoinase/oxoprolinase family protein</fullName>
    </submittedName>
</protein>
<dbReference type="Pfam" id="PF05378">
    <property type="entry name" value="Hydant_A_N"/>
    <property type="match status" value="1"/>
</dbReference>
<dbReference type="AlphaFoldDB" id="A0A931AY47"/>
<evidence type="ECO:0000313" key="4">
    <source>
        <dbReference type="Proteomes" id="UP000621436"/>
    </source>
</evidence>
<gene>
    <name evidence="3" type="ORF">I0Q91_13820</name>
</gene>
<evidence type="ECO:0000259" key="2">
    <source>
        <dbReference type="Pfam" id="PF05378"/>
    </source>
</evidence>